<reference evidence="1" key="2">
    <citation type="submission" date="2015-06" db="UniProtKB">
        <authorList>
            <consortium name="EnsemblPlants"/>
        </authorList>
    </citation>
    <scope>IDENTIFICATION</scope>
    <source>
        <strain evidence="1">DM1-3 516 R44</strain>
    </source>
</reference>
<keyword evidence="2" id="KW-1185">Reference proteome</keyword>
<accession>M1CB38</accession>
<dbReference type="EnsemblPlants" id="PGSC0003DMT400063725">
    <property type="protein sequence ID" value="PGSC0003DMT400063725"/>
    <property type="gene ID" value="PGSC0003DMG401024767"/>
</dbReference>
<name>M1CB38_SOLTU</name>
<reference evidence="2" key="1">
    <citation type="journal article" date="2011" name="Nature">
        <title>Genome sequence and analysis of the tuber crop potato.</title>
        <authorList>
            <consortium name="The Potato Genome Sequencing Consortium"/>
        </authorList>
    </citation>
    <scope>NUCLEOTIDE SEQUENCE [LARGE SCALE GENOMIC DNA]</scope>
    <source>
        <strain evidence="2">cv. DM1-3 516 R44</strain>
    </source>
</reference>
<proteinExistence type="predicted"/>
<dbReference type="PaxDb" id="4113-PGSC0003DMT400063725"/>
<dbReference type="Gramene" id="PGSC0003DMT400063725">
    <property type="protein sequence ID" value="PGSC0003DMT400063725"/>
    <property type="gene ID" value="PGSC0003DMG401024767"/>
</dbReference>
<dbReference type="Proteomes" id="UP000011115">
    <property type="component" value="Unassembled WGS sequence"/>
</dbReference>
<protein>
    <submittedName>
        <fullName evidence="1">Uncharacterized protein</fullName>
    </submittedName>
</protein>
<organism evidence="1 2">
    <name type="scientific">Solanum tuberosum</name>
    <name type="common">Potato</name>
    <dbReference type="NCBI Taxonomy" id="4113"/>
    <lineage>
        <taxon>Eukaryota</taxon>
        <taxon>Viridiplantae</taxon>
        <taxon>Streptophyta</taxon>
        <taxon>Embryophyta</taxon>
        <taxon>Tracheophyta</taxon>
        <taxon>Spermatophyta</taxon>
        <taxon>Magnoliopsida</taxon>
        <taxon>eudicotyledons</taxon>
        <taxon>Gunneridae</taxon>
        <taxon>Pentapetalae</taxon>
        <taxon>asterids</taxon>
        <taxon>lamiids</taxon>
        <taxon>Solanales</taxon>
        <taxon>Solanaceae</taxon>
        <taxon>Solanoideae</taxon>
        <taxon>Solaneae</taxon>
        <taxon>Solanum</taxon>
    </lineage>
</organism>
<dbReference type="InParanoid" id="M1CB38"/>
<evidence type="ECO:0000313" key="1">
    <source>
        <dbReference type="EnsemblPlants" id="PGSC0003DMT400063725"/>
    </source>
</evidence>
<sequence>MLMEILPGTVTEIPLGILTEIPLTILTPGRLLQILSMEHLRKIRSGILRELQLHPLLE</sequence>
<dbReference type="AlphaFoldDB" id="M1CB38"/>
<dbReference type="HOGENOM" id="CLU_2982831_0_0_1"/>
<evidence type="ECO:0000313" key="2">
    <source>
        <dbReference type="Proteomes" id="UP000011115"/>
    </source>
</evidence>